<dbReference type="InterPro" id="IPR056798">
    <property type="entry name" value="ADH_Fe_C"/>
</dbReference>
<dbReference type="SUPFAM" id="SSF56796">
    <property type="entry name" value="Dehydroquinate synthase-like"/>
    <property type="match status" value="1"/>
</dbReference>
<feature type="domain" description="Alcohol dehydrogenase iron-type/glycerol dehydrogenase GldA" evidence="4">
    <location>
        <begin position="3"/>
        <end position="96"/>
    </location>
</feature>
<reference evidence="6" key="1">
    <citation type="journal article" date="2015" name="Nature">
        <title>Complex archaea that bridge the gap between prokaryotes and eukaryotes.</title>
        <authorList>
            <person name="Spang A."/>
            <person name="Saw J.H."/>
            <person name="Jorgensen S.L."/>
            <person name="Zaremba-Niedzwiedzka K."/>
            <person name="Martijn J."/>
            <person name="Lind A.E."/>
            <person name="van Eijk R."/>
            <person name="Schleper C."/>
            <person name="Guy L."/>
            <person name="Ettema T.J."/>
        </authorList>
    </citation>
    <scope>NUCLEOTIDE SEQUENCE</scope>
</reference>
<evidence type="ECO:0000256" key="2">
    <source>
        <dbReference type="ARBA" id="ARBA00023002"/>
    </source>
</evidence>
<dbReference type="Pfam" id="PF00465">
    <property type="entry name" value="Fe-ADH"/>
    <property type="match status" value="1"/>
</dbReference>
<evidence type="ECO:0000259" key="5">
    <source>
        <dbReference type="Pfam" id="PF25137"/>
    </source>
</evidence>
<dbReference type="FunFam" id="3.40.50.1970:FF:000003">
    <property type="entry name" value="Alcohol dehydrogenase, iron-containing"/>
    <property type="match status" value="1"/>
</dbReference>
<organism evidence="6">
    <name type="scientific">marine sediment metagenome</name>
    <dbReference type="NCBI Taxonomy" id="412755"/>
    <lineage>
        <taxon>unclassified sequences</taxon>
        <taxon>metagenomes</taxon>
        <taxon>ecological metagenomes</taxon>
    </lineage>
</organism>
<dbReference type="InterPro" id="IPR018211">
    <property type="entry name" value="ADH_Fe_CS"/>
</dbReference>
<protein>
    <submittedName>
        <fullName evidence="6">Uncharacterized protein</fullName>
    </submittedName>
</protein>
<accession>A0A0F9NMF2</accession>
<sequence>AIKNEIDVILGVGGGSSIDTAKSVAVGATHEGEIWDYRLGQKRIQSKKVLPIVAIPTTAGTGADLTSVAVIKNVNEKLKSAIANWSLCPKVSVIDPELTLTVPPHITATTGFDTFCHLFESYINKNGSFLIDLMALDSIKLVIKYLPIAIENPTNKEAREALSMASTIGGICIGNIGTTLPHAIGMAIGGHHTKIMHGEALAIMYPEINRWTWKDAIFKYSTVGRLFNSNLQNESDDFAAEQACNEIDDFLKKIKLWISLEDKNVPESDLKAICDDSIKIPNYTFHPKVPDLEEIYDLIKRSYRK</sequence>
<dbReference type="EMBL" id="LAZR01003945">
    <property type="protein sequence ID" value="KKN13227.1"/>
    <property type="molecule type" value="Genomic_DNA"/>
</dbReference>
<dbReference type="AlphaFoldDB" id="A0A0F9NMF2"/>
<dbReference type="Pfam" id="PF25137">
    <property type="entry name" value="ADH_Fe_C"/>
    <property type="match status" value="1"/>
</dbReference>
<evidence type="ECO:0000313" key="6">
    <source>
        <dbReference type="EMBL" id="KKN13227.1"/>
    </source>
</evidence>
<feature type="domain" description="Fe-containing alcohol dehydrogenase-like C-terminal" evidence="5">
    <location>
        <begin position="107"/>
        <end position="303"/>
    </location>
</feature>
<comment type="caution">
    <text evidence="6">The sequence shown here is derived from an EMBL/GenBank/DDBJ whole genome shotgun (WGS) entry which is preliminary data.</text>
</comment>
<dbReference type="InterPro" id="IPR001670">
    <property type="entry name" value="ADH_Fe/GldA"/>
</dbReference>
<dbReference type="Gene3D" id="1.20.1090.10">
    <property type="entry name" value="Dehydroquinate synthase-like - alpha domain"/>
    <property type="match status" value="1"/>
</dbReference>
<evidence type="ECO:0000259" key="4">
    <source>
        <dbReference type="Pfam" id="PF00465"/>
    </source>
</evidence>
<dbReference type="PROSITE" id="PS00913">
    <property type="entry name" value="ADH_IRON_1"/>
    <property type="match status" value="1"/>
</dbReference>
<dbReference type="PANTHER" id="PTHR11496:SF102">
    <property type="entry name" value="ALCOHOL DEHYDROGENASE 4"/>
    <property type="match status" value="1"/>
</dbReference>
<gene>
    <name evidence="6" type="ORF">LCGC14_1008460</name>
</gene>
<dbReference type="GO" id="GO:0046872">
    <property type="term" value="F:metal ion binding"/>
    <property type="evidence" value="ECO:0007669"/>
    <property type="project" value="InterPro"/>
</dbReference>
<dbReference type="PANTHER" id="PTHR11496">
    <property type="entry name" value="ALCOHOL DEHYDROGENASE"/>
    <property type="match status" value="1"/>
</dbReference>
<dbReference type="InterPro" id="IPR039697">
    <property type="entry name" value="Alcohol_dehydrogenase_Fe"/>
</dbReference>
<dbReference type="Gene3D" id="3.40.50.1970">
    <property type="match status" value="1"/>
</dbReference>
<proteinExistence type="inferred from homology"/>
<keyword evidence="3" id="KW-0520">NAD</keyword>
<name>A0A0F9NMF2_9ZZZZ</name>
<keyword evidence="2" id="KW-0560">Oxidoreductase</keyword>
<dbReference type="GO" id="GO:0004022">
    <property type="term" value="F:alcohol dehydrogenase (NAD+) activity"/>
    <property type="evidence" value="ECO:0007669"/>
    <property type="project" value="TreeGrafter"/>
</dbReference>
<feature type="non-terminal residue" evidence="6">
    <location>
        <position position="1"/>
    </location>
</feature>
<comment type="similarity">
    <text evidence="1">Belongs to the iron-containing alcohol dehydrogenase family.</text>
</comment>
<evidence type="ECO:0000256" key="1">
    <source>
        <dbReference type="ARBA" id="ARBA00007358"/>
    </source>
</evidence>
<evidence type="ECO:0000256" key="3">
    <source>
        <dbReference type="ARBA" id="ARBA00023027"/>
    </source>
</evidence>